<evidence type="ECO:0000313" key="2">
    <source>
        <dbReference type="Proteomes" id="UP001196413"/>
    </source>
</evidence>
<dbReference type="Pfam" id="PF12739">
    <property type="entry name" value="TRAPPC-Trs85"/>
    <property type="match status" value="1"/>
</dbReference>
<accession>A0AAD5N882</accession>
<protein>
    <submittedName>
        <fullName evidence="1">Uncharacterized protein</fullName>
    </submittedName>
</protein>
<dbReference type="InterPro" id="IPR024420">
    <property type="entry name" value="TRAPP_III_complex_Trs85"/>
</dbReference>
<keyword evidence="2" id="KW-1185">Reference proteome</keyword>
<sequence length="129" mass="14246">MVENPLVAVIGSAAAELRVRSRGFASISRLLQPFAKHPVSVKDPSTSQSVSANVTVDFNDLNREGHLLSLSVLPHVLYEVLRSKTNLNDALDRFSLALRLWGEPVDQETFRTYLACIFVVSCHEDNPIG</sequence>
<proteinExistence type="predicted"/>
<dbReference type="EMBL" id="JAHQIW010004567">
    <property type="protein sequence ID" value="KAJ1362941.1"/>
    <property type="molecule type" value="Genomic_DNA"/>
</dbReference>
<name>A0AAD5N882_PARTN</name>
<comment type="caution">
    <text evidence="1">The sequence shown here is derived from an EMBL/GenBank/DDBJ whole genome shotgun (WGS) entry which is preliminary data.</text>
</comment>
<gene>
    <name evidence="1" type="ORF">KIN20_022670</name>
</gene>
<reference evidence="1" key="1">
    <citation type="submission" date="2021-06" db="EMBL/GenBank/DDBJ databases">
        <title>Parelaphostrongylus tenuis whole genome reference sequence.</title>
        <authorList>
            <person name="Garwood T.J."/>
            <person name="Larsen P.A."/>
            <person name="Fountain-Jones N.M."/>
            <person name="Garbe J.R."/>
            <person name="Macchietto M.G."/>
            <person name="Kania S.A."/>
            <person name="Gerhold R.W."/>
            <person name="Richards J.E."/>
            <person name="Wolf T.M."/>
        </authorList>
    </citation>
    <scope>NUCLEOTIDE SEQUENCE</scope>
    <source>
        <strain evidence="1">MNPRO001-30</strain>
        <tissue evidence="1">Meninges</tissue>
    </source>
</reference>
<dbReference type="Proteomes" id="UP001196413">
    <property type="component" value="Unassembled WGS sequence"/>
</dbReference>
<evidence type="ECO:0000313" key="1">
    <source>
        <dbReference type="EMBL" id="KAJ1362941.1"/>
    </source>
</evidence>
<organism evidence="1 2">
    <name type="scientific">Parelaphostrongylus tenuis</name>
    <name type="common">Meningeal worm</name>
    <dbReference type="NCBI Taxonomy" id="148309"/>
    <lineage>
        <taxon>Eukaryota</taxon>
        <taxon>Metazoa</taxon>
        <taxon>Ecdysozoa</taxon>
        <taxon>Nematoda</taxon>
        <taxon>Chromadorea</taxon>
        <taxon>Rhabditida</taxon>
        <taxon>Rhabditina</taxon>
        <taxon>Rhabditomorpha</taxon>
        <taxon>Strongyloidea</taxon>
        <taxon>Metastrongylidae</taxon>
        <taxon>Parelaphostrongylus</taxon>
    </lineage>
</organism>
<dbReference type="AlphaFoldDB" id="A0AAD5N882"/>